<feature type="compositionally biased region" description="Basic and acidic residues" evidence="3">
    <location>
        <begin position="237"/>
        <end position="248"/>
    </location>
</feature>
<comment type="caution">
    <text evidence="2">Lacks conserved residue(s) required for the propagation of feature annotation.</text>
</comment>
<proteinExistence type="predicted"/>
<evidence type="ECO:0000256" key="1">
    <source>
        <dbReference type="ARBA" id="ARBA00023242"/>
    </source>
</evidence>
<feature type="region of interest" description="Disordered" evidence="3">
    <location>
        <begin position="217"/>
        <end position="304"/>
    </location>
</feature>
<feature type="region of interest" description="Disordered" evidence="3">
    <location>
        <begin position="1"/>
        <end position="128"/>
    </location>
</feature>
<dbReference type="PANTHER" id="PTHR34122">
    <property type="entry name" value="EXPRESSED PROTEIN-RELATED"/>
    <property type="match status" value="1"/>
</dbReference>
<dbReference type="AlphaFoldDB" id="A0A7N0RFM4"/>
<evidence type="ECO:0000256" key="2">
    <source>
        <dbReference type="PROSITE-ProRule" id="PRU01002"/>
    </source>
</evidence>
<evidence type="ECO:0000256" key="3">
    <source>
        <dbReference type="SAM" id="MobiDB-lite"/>
    </source>
</evidence>
<name>A0A7N0RFM4_KALFE</name>
<keyword evidence="1" id="KW-0539">Nucleus</keyword>
<organism evidence="5 6">
    <name type="scientific">Kalanchoe fedtschenkoi</name>
    <name type="common">Lavender scallops</name>
    <name type="synonym">South American air plant</name>
    <dbReference type="NCBI Taxonomy" id="63787"/>
    <lineage>
        <taxon>Eukaryota</taxon>
        <taxon>Viridiplantae</taxon>
        <taxon>Streptophyta</taxon>
        <taxon>Embryophyta</taxon>
        <taxon>Tracheophyta</taxon>
        <taxon>Spermatophyta</taxon>
        <taxon>Magnoliopsida</taxon>
        <taxon>eudicotyledons</taxon>
        <taxon>Gunneridae</taxon>
        <taxon>Pentapetalae</taxon>
        <taxon>Saxifragales</taxon>
        <taxon>Crassulaceae</taxon>
        <taxon>Kalanchoe</taxon>
    </lineage>
</organism>
<evidence type="ECO:0000313" key="6">
    <source>
        <dbReference type="Proteomes" id="UP000594263"/>
    </source>
</evidence>
<feature type="compositionally biased region" description="Acidic residues" evidence="3">
    <location>
        <begin position="94"/>
        <end position="104"/>
    </location>
</feature>
<keyword evidence="6" id="KW-1185">Reference proteome</keyword>
<evidence type="ECO:0000259" key="4">
    <source>
        <dbReference type="PROSITE" id="PS51667"/>
    </source>
</evidence>
<dbReference type="Gramene" id="Kaladp0011s0273.1.v1.1">
    <property type="protein sequence ID" value="Kaladp0011s0273.1.v1.1"/>
    <property type="gene ID" value="Kaladp0011s0273.v1.1"/>
</dbReference>
<reference evidence="5" key="1">
    <citation type="submission" date="2021-01" db="UniProtKB">
        <authorList>
            <consortium name="EnsemblPlants"/>
        </authorList>
    </citation>
    <scope>IDENTIFICATION</scope>
</reference>
<feature type="compositionally biased region" description="Basic and acidic residues" evidence="3">
    <location>
        <begin position="144"/>
        <end position="157"/>
    </location>
</feature>
<protein>
    <recommendedName>
        <fullName evidence="4">WRC domain-containing protein</fullName>
    </recommendedName>
</protein>
<evidence type="ECO:0000313" key="5">
    <source>
        <dbReference type="EnsemblPlants" id="Kaladp0011s0273.1.v1.1"/>
    </source>
</evidence>
<dbReference type="OMA" id="ADHQHAT"/>
<dbReference type="Proteomes" id="UP000594263">
    <property type="component" value="Unplaced"/>
</dbReference>
<feature type="compositionally biased region" description="Acidic residues" evidence="3">
    <location>
        <begin position="249"/>
        <end position="258"/>
    </location>
</feature>
<dbReference type="PANTHER" id="PTHR34122:SF1">
    <property type="entry name" value="EXPRESSED PROTEIN"/>
    <property type="match status" value="1"/>
</dbReference>
<dbReference type="PROSITE" id="PS51667">
    <property type="entry name" value="WRC"/>
    <property type="match status" value="1"/>
</dbReference>
<dbReference type="EnsemblPlants" id="Kaladp0011s0273.1.v1.1">
    <property type="protein sequence ID" value="Kaladp0011s0273.1.v1.1"/>
    <property type="gene ID" value="Kaladp0011s0273.v1.1"/>
</dbReference>
<dbReference type="Pfam" id="PF08879">
    <property type="entry name" value="WRC"/>
    <property type="match status" value="1"/>
</dbReference>
<accession>A0A7N0RFM4</accession>
<feature type="region of interest" description="Disordered" evidence="3">
    <location>
        <begin position="140"/>
        <end position="172"/>
    </location>
</feature>
<dbReference type="InterPro" id="IPR014977">
    <property type="entry name" value="WRC_dom"/>
</dbReference>
<feature type="domain" description="WRC" evidence="4">
    <location>
        <begin position="177"/>
        <end position="221"/>
    </location>
</feature>
<feature type="compositionally biased region" description="Low complexity" evidence="3">
    <location>
        <begin position="276"/>
        <end position="288"/>
    </location>
</feature>
<sequence>MRIRNRPTPSIFPPPPDLNFNRSFPPPPRPVQEPAADHQHATAPHHPRTLSPSSSALRIAVHSPPRHLPLPANSLPPQRRSGAGKSSSTTASSDSDDNDDDDNDNITRKGRSMVQEARVSHAKVESGWDGGTARAIQVAADTEDSGKRVKGTEKEESLPLPGKGAAKKRGPRVGAAIMEGSRCSRVNGRGWRCGQQTLVGYSLCEHHLGKSRLRSLTSVKSTSKHDHAVAVTLGTSSKRERRAEGSDDNHDDDDDDEALLVSGRKKSKIGTVKARSLSSLLGQTSQTSNGVPHISAAHEKQPCS</sequence>